<proteinExistence type="predicted"/>
<evidence type="ECO:0000313" key="3">
    <source>
        <dbReference type="Proteomes" id="UP000332933"/>
    </source>
</evidence>
<dbReference type="OrthoDB" id="62717at2759"/>
<dbReference type="PANTHER" id="PTHR46761:SF2">
    <property type="entry name" value="RAN GTPASE-ACTIVATING PROTEIN 1"/>
    <property type="match status" value="1"/>
</dbReference>
<dbReference type="Gene3D" id="3.80.10.10">
    <property type="entry name" value="Ribonuclease Inhibitor"/>
    <property type="match status" value="1"/>
</dbReference>
<dbReference type="AlphaFoldDB" id="A0A485KQ74"/>
<evidence type="ECO:0000313" key="1">
    <source>
        <dbReference type="EMBL" id="KAF0699427.1"/>
    </source>
</evidence>
<dbReference type="SUPFAM" id="SSF52047">
    <property type="entry name" value="RNI-like"/>
    <property type="match status" value="1"/>
</dbReference>
<dbReference type="EMBL" id="CAADRA010005199">
    <property type="protein sequence ID" value="VFT86889.1"/>
    <property type="molecule type" value="Genomic_DNA"/>
</dbReference>
<name>A0A485KQ74_9STRA</name>
<dbReference type="GO" id="GO:0005096">
    <property type="term" value="F:GTPase activator activity"/>
    <property type="evidence" value="ECO:0007669"/>
    <property type="project" value="InterPro"/>
</dbReference>
<keyword evidence="3" id="KW-1185">Reference proteome</keyword>
<reference evidence="2 3" key="1">
    <citation type="submission" date="2019-03" db="EMBL/GenBank/DDBJ databases">
        <authorList>
            <person name="Gaulin E."/>
            <person name="Dumas B."/>
        </authorList>
    </citation>
    <scope>NUCLEOTIDE SEQUENCE [LARGE SCALE GENOMIC DNA]</scope>
    <source>
        <strain evidence="2">CBS 568.67</strain>
    </source>
</reference>
<dbReference type="InterPro" id="IPR045203">
    <property type="entry name" value="RanGAP1/2"/>
</dbReference>
<sequence length="545" mass="61819">MEEATACRIVGAALTSDEKHAVLSSLRRLAVIYKGFDGMDRERFHQDIMHVELPYYGELCWQRGIYEISDEFKIHAGILKIDEIYFQNLIKTLLRIRPPQNIRMRTPHFEMPRRSRRRKNDDGRQGLRLPPDLLLNVALTIPDADTFFDFLEAMEYTDLRGALGPLEPLYELGLAFDRKTLWPQLQLTKKILEKRKSRWQVEASIPYLPCIRVLWGNDIKWLHRHLTVKTPVHWEVNIPHPPPRKMSMSDWINKWADLHLTEVKLTLYYKDTEMMALLAAAFPRCLELQTLDLYMPTAGCGVAQAAMTLPKLTQLKLSGQSGVQMTSSLLQAMTKWLQSPTARHVALRCLTLNTAVDASIRDAFCLALLQCPTLQDLSIMYSDFSLFDASLHSLSLRMCSLSLNECKLSDASLVGLVRSFPRAPLLTEFKVCGNSIPASKWQHMAPYLANSNLITLSIVQMRVGDNGAANLALAIEASCSLRHVNLDFNSISKIGAKILIQSNKNRPIQLQSLSLEKNCIHMAHDEEELTNLATVCGVGRLCLRQ</sequence>
<organism evidence="2 3">
    <name type="scientific">Aphanomyces stellatus</name>
    <dbReference type="NCBI Taxonomy" id="120398"/>
    <lineage>
        <taxon>Eukaryota</taxon>
        <taxon>Sar</taxon>
        <taxon>Stramenopiles</taxon>
        <taxon>Oomycota</taxon>
        <taxon>Saprolegniomycetes</taxon>
        <taxon>Saprolegniales</taxon>
        <taxon>Verrucalvaceae</taxon>
        <taxon>Aphanomyces</taxon>
    </lineage>
</organism>
<reference evidence="1" key="2">
    <citation type="submission" date="2019-06" db="EMBL/GenBank/DDBJ databases">
        <title>Genomics analysis of Aphanomyces spp. identifies a new class of oomycete effector associated with host adaptation.</title>
        <authorList>
            <person name="Gaulin E."/>
        </authorList>
    </citation>
    <scope>NUCLEOTIDE SEQUENCE</scope>
    <source>
        <strain evidence="1">CBS 578.67</strain>
    </source>
</reference>
<gene>
    <name evidence="2" type="primary">Aste57867_10011</name>
    <name evidence="1" type="ORF">As57867_009972</name>
    <name evidence="2" type="ORF">ASTE57867_10011</name>
</gene>
<dbReference type="EMBL" id="VJMH01005178">
    <property type="protein sequence ID" value="KAF0699427.1"/>
    <property type="molecule type" value="Genomic_DNA"/>
</dbReference>
<accession>A0A485KQ74</accession>
<dbReference type="Proteomes" id="UP000332933">
    <property type="component" value="Unassembled WGS sequence"/>
</dbReference>
<dbReference type="PANTHER" id="PTHR46761">
    <property type="entry name" value="RAN GTPASE-ACTIVATING PROTEIN 1"/>
    <property type="match status" value="1"/>
</dbReference>
<dbReference type="InterPro" id="IPR032675">
    <property type="entry name" value="LRR_dom_sf"/>
</dbReference>
<evidence type="ECO:0000313" key="2">
    <source>
        <dbReference type="EMBL" id="VFT86889.1"/>
    </source>
</evidence>
<protein>
    <submittedName>
        <fullName evidence="2">Aste57867_10011 protein</fullName>
    </submittedName>
</protein>